<keyword evidence="3" id="KW-1185">Reference proteome</keyword>
<sequence>MALSTIHVQNRLGSIHEHTRCFLKARRQALMGARSSKKGQKKGKRAKQAAIAIASRNDSQGIQILQETVRPNNVAIRSARFREMRKVQKIAHTMSRKGYARTENEMVFYPIKFAGNLKSTMEKCRNTHLSLISQRFIVMLSFVIARMGRRRQSRPRIVKEQYSRTGNSARHAGERAPLSNECTALSDECASRSGLGTPVKNRSALHPQRSVLHPCYQEFTHWTRHCICWVTEYRSFDEPEQGADPSTSQSKGKEKKIIRQLGRTLA</sequence>
<reference evidence="2 3" key="1">
    <citation type="submission" date="2024-01" db="EMBL/GenBank/DDBJ databases">
        <title>Genome assemblies of Stephania.</title>
        <authorList>
            <person name="Yang L."/>
        </authorList>
    </citation>
    <scope>NUCLEOTIDE SEQUENCE [LARGE SCALE GENOMIC DNA]</scope>
    <source>
        <strain evidence="2">QJT</strain>
        <tissue evidence="2">Leaf</tissue>
    </source>
</reference>
<evidence type="ECO:0000256" key="1">
    <source>
        <dbReference type="SAM" id="MobiDB-lite"/>
    </source>
</evidence>
<feature type="region of interest" description="Disordered" evidence="1">
    <location>
        <begin position="239"/>
        <end position="266"/>
    </location>
</feature>
<organism evidence="2 3">
    <name type="scientific">Stephania japonica</name>
    <dbReference type="NCBI Taxonomy" id="461633"/>
    <lineage>
        <taxon>Eukaryota</taxon>
        <taxon>Viridiplantae</taxon>
        <taxon>Streptophyta</taxon>
        <taxon>Embryophyta</taxon>
        <taxon>Tracheophyta</taxon>
        <taxon>Spermatophyta</taxon>
        <taxon>Magnoliopsida</taxon>
        <taxon>Ranunculales</taxon>
        <taxon>Menispermaceae</taxon>
        <taxon>Menispermoideae</taxon>
        <taxon>Cissampelideae</taxon>
        <taxon>Stephania</taxon>
    </lineage>
</organism>
<dbReference type="AlphaFoldDB" id="A0AAP0EN03"/>
<dbReference type="Proteomes" id="UP001417504">
    <property type="component" value="Unassembled WGS sequence"/>
</dbReference>
<name>A0AAP0EN03_9MAGN</name>
<dbReference type="EMBL" id="JBBNAE010000009">
    <property type="protein sequence ID" value="KAK9096486.1"/>
    <property type="molecule type" value="Genomic_DNA"/>
</dbReference>
<gene>
    <name evidence="2" type="ORF">Sjap_021983</name>
</gene>
<evidence type="ECO:0000313" key="3">
    <source>
        <dbReference type="Proteomes" id="UP001417504"/>
    </source>
</evidence>
<comment type="caution">
    <text evidence="2">The sequence shown here is derived from an EMBL/GenBank/DDBJ whole genome shotgun (WGS) entry which is preliminary data.</text>
</comment>
<protein>
    <submittedName>
        <fullName evidence="2">Uncharacterized protein</fullName>
    </submittedName>
</protein>
<accession>A0AAP0EN03</accession>
<proteinExistence type="predicted"/>
<evidence type="ECO:0000313" key="2">
    <source>
        <dbReference type="EMBL" id="KAK9096486.1"/>
    </source>
</evidence>